<comment type="caution">
    <text evidence="1">The sequence shown here is derived from an EMBL/GenBank/DDBJ whole genome shotgun (WGS) entry which is preliminary data.</text>
</comment>
<reference evidence="1" key="1">
    <citation type="journal article" date="2015" name="Nature">
        <title>Complex archaea that bridge the gap between prokaryotes and eukaryotes.</title>
        <authorList>
            <person name="Spang A."/>
            <person name="Saw J.H."/>
            <person name="Jorgensen S.L."/>
            <person name="Zaremba-Niedzwiedzka K."/>
            <person name="Martijn J."/>
            <person name="Lind A.E."/>
            <person name="van Eijk R."/>
            <person name="Schleper C."/>
            <person name="Guy L."/>
            <person name="Ettema T.J."/>
        </authorList>
    </citation>
    <scope>NUCLEOTIDE SEQUENCE</scope>
</reference>
<organism evidence="1">
    <name type="scientific">marine sediment metagenome</name>
    <dbReference type="NCBI Taxonomy" id="412755"/>
    <lineage>
        <taxon>unclassified sequences</taxon>
        <taxon>metagenomes</taxon>
        <taxon>ecological metagenomes</taxon>
    </lineage>
</organism>
<protein>
    <submittedName>
        <fullName evidence="1">Uncharacterized protein</fullName>
    </submittedName>
</protein>
<dbReference type="EMBL" id="LAZR01014944">
    <property type="protein sequence ID" value="KKM15281.1"/>
    <property type="molecule type" value="Genomic_DNA"/>
</dbReference>
<name>A0A0F9HIQ5_9ZZZZ</name>
<dbReference type="AlphaFoldDB" id="A0A0F9HIQ5"/>
<proteinExistence type="predicted"/>
<evidence type="ECO:0000313" key="1">
    <source>
        <dbReference type="EMBL" id="KKM15281.1"/>
    </source>
</evidence>
<sequence>MPIPSDLVKKTLLVPREDFEKFCRTHPQHGSFTWFVRTALRRYNLINDVDPEELVDLAVGELSLTEE</sequence>
<gene>
    <name evidence="1" type="ORF">LCGC14_1697700</name>
</gene>
<accession>A0A0F9HIQ5</accession>